<dbReference type="OrthoDB" id="9802805at2"/>
<dbReference type="STRING" id="1123380.SAMN02745199_0909"/>
<name>A0A1M5SJ86_9BACT</name>
<evidence type="ECO:0000256" key="1">
    <source>
        <dbReference type="ARBA" id="ARBA00001936"/>
    </source>
</evidence>
<dbReference type="SUPFAM" id="SSF55811">
    <property type="entry name" value="Nudix"/>
    <property type="match status" value="1"/>
</dbReference>
<proteinExistence type="predicted"/>
<keyword evidence="3" id="KW-0479">Metal-binding</keyword>
<evidence type="ECO:0000256" key="3">
    <source>
        <dbReference type="ARBA" id="ARBA00022723"/>
    </source>
</evidence>
<evidence type="ECO:0000313" key="9">
    <source>
        <dbReference type="Proteomes" id="UP000242592"/>
    </source>
</evidence>
<dbReference type="InterPro" id="IPR045121">
    <property type="entry name" value="CoAse"/>
</dbReference>
<comment type="cofactor">
    <cofactor evidence="2">
        <name>Mg(2+)</name>
        <dbReference type="ChEBI" id="CHEBI:18420"/>
    </cofactor>
</comment>
<keyword evidence="6" id="KW-0464">Manganese</keyword>
<dbReference type="PROSITE" id="PS51462">
    <property type="entry name" value="NUDIX"/>
    <property type="match status" value="1"/>
</dbReference>
<dbReference type="Proteomes" id="UP000242592">
    <property type="component" value="Unassembled WGS sequence"/>
</dbReference>
<dbReference type="InterPro" id="IPR015797">
    <property type="entry name" value="NUDIX_hydrolase-like_dom_sf"/>
</dbReference>
<dbReference type="AlphaFoldDB" id="A0A1M5SJ86"/>
<dbReference type="GO" id="GO:0046872">
    <property type="term" value="F:metal ion binding"/>
    <property type="evidence" value="ECO:0007669"/>
    <property type="project" value="UniProtKB-KW"/>
</dbReference>
<sequence>MKFFEEGFLSPTTEYSVIIPIINKEYFLFELRSKNLKIQPQEISFPGGKVETNESPLEAGIRELYEEIGIKPIEIIGKMKSLITPFNIVIHPFIATIDPTNMNLNPEEVEKVFYVPINFFEKPTFTCFAKLKVSPTSNFPYHLIPGGQKYVWREGKYKIMFFLYEELVIWGITARLAFEAYKKLKGGF</sequence>
<dbReference type="CDD" id="cd03426">
    <property type="entry name" value="NUDIX_CoAse_Nudt7"/>
    <property type="match status" value="1"/>
</dbReference>
<dbReference type="PANTHER" id="PTHR12992:SF11">
    <property type="entry name" value="MITOCHONDRIAL COENZYME A DIPHOSPHATASE NUDT8"/>
    <property type="match status" value="1"/>
</dbReference>
<keyword evidence="4" id="KW-0378">Hydrolase</keyword>
<evidence type="ECO:0000259" key="7">
    <source>
        <dbReference type="PROSITE" id="PS51462"/>
    </source>
</evidence>
<accession>A0A1M5SJ86</accession>
<dbReference type="Pfam" id="PF00293">
    <property type="entry name" value="NUDIX"/>
    <property type="match status" value="1"/>
</dbReference>
<evidence type="ECO:0000313" key="8">
    <source>
        <dbReference type="EMBL" id="SHH38624.1"/>
    </source>
</evidence>
<dbReference type="EMBL" id="FQXN01000003">
    <property type="protein sequence ID" value="SHH38624.1"/>
    <property type="molecule type" value="Genomic_DNA"/>
</dbReference>
<feature type="domain" description="Nudix hydrolase" evidence="7">
    <location>
        <begin position="12"/>
        <end position="139"/>
    </location>
</feature>
<evidence type="ECO:0000256" key="2">
    <source>
        <dbReference type="ARBA" id="ARBA00001946"/>
    </source>
</evidence>
<keyword evidence="5" id="KW-0460">Magnesium</keyword>
<evidence type="ECO:0000256" key="4">
    <source>
        <dbReference type="ARBA" id="ARBA00022801"/>
    </source>
</evidence>
<comment type="cofactor">
    <cofactor evidence="1">
        <name>Mn(2+)</name>
        <dbReference type="ChEBI" id="CHEBI:29035"/>
    </cofactor>
</comment>
<dbReference type="InterPro" id="IPR000086">
    <property type="entry name" value="NUDIX_hydrolase_dom"/>
</dbReference>
<dbReference type="PANTHER" id="PTHR12992">
    <property type="entry name" value="NUDIX HYDROLASE"/>
    <property type="match status" value="1"/>
</dbReference>
<evidence type="ECO:0000256" key="5">
    <source>
        <dbReference type="ARBA" id="ARBA00022842"/>
    </source>
</evidence>
<gene>
    <name evidence="8" type="ORF">SAMN02745199_0909</name>
</gene>
<dbReference type="GO" id="GO:0010945">
    <property type="term" value="F:coenzyme A diphosphatase activity"/>
    <property type="evidence" value="ECO:0007669"/>
    <property type="project" value="InterPro"/>
</dbReference>
<keyword evidence="9" id="KW-1185">Reference proteome</keyword>
<reference evidence="9" key="1">
    <citation type="submission" date="2016-11" db="EMBL/GenBank/DDBJ databases">
        <authorList>
            <person name="Varghese N."/>
            <person name="Submissions S."/>
        </authorList>
    </citation>
    <scope>NUCLEOTIDE SEQUENCE [LARGE SCALE GENOMIC DNA]</scope>
    <source>
        <strain evidence="9">DSM 15807</strain>
    </source>
</reference>
<evidence type="ECO:0000256" key="6">
    <source>
        <dbReference type="ARBA" id="ARBA00023211"/>
    </source>
</evidence>
<dbReference type="Gene3D" id="3.90.79.10">
    <property type="entry name" value="Nucleoside Triphosphate Pyrophosphohydrolase"/>
    <property type="match status" value="1"/>
</dbReference>
<organism evidence="8 9">
    <name type="scientific">Thermosipho atlanticus DSM 15807</name>
    <dbReference type="NCBI Taxonomy" id="1123380"/>
    <lineage>
        <taxon>Bacteria</taxon>
        <taxon>Thermotogati</taxon>
        <taxon>Thermotogota</taxon>
        <taxon>Thermotogae</taxon>
        <taxon>Thermotogales</taxon>
        <taxon>Fervidobacteriaceae</taxon>
        <taxon>Thermosipho</taxon>
    </lineage>
</organism>
<protein>
    <submittedName>
        <fullName evidence="8">NUDIX domain-containing protein</fullName>
    </submittedName>
</protein>
<dbReference type="RefSeq" id="WP_073072718.1">
    <property type="nucleotide sequence ID" value="NZ_FQXN01000003.1"/>
</dbReference>